<evidence type="ECO:0000313" key="3">
    <source>
        <dbReference type="Proteomes" id="UP000565715"/>
    </source>
</evidence>
<dbReference type="PANTHER" id="PTHR36440">
    <property type="entry name" value="PUTATIVE (AFU_ORTHOLOGUE AFUA_8G07350)-RELATED"/>
    <property type="match status" value="1"/>
</dbReference>
<dbReference type="EMBL" id="JAAXOO010000006">
    <property type="protein sequence ID" value="NKY35900.1"/>
    <property type="molecule type" value="Genomic_DNA"/>
</dbReference>
<dbReference type="InterPro" id="IPR014710">
    <property type="entry name" value="RmlC-like_jellyroll"/>
</dbReference>
<accession>A0A846XMP2</accession>
<dbReference type="Pfam" id="PF07883">
    <property type="entry name" value="Cupin_2"/>
    <property type="match status" value="1"/>
</dbReference>
<evidence type="ECO:0000313" key="2">
    <source>
        <dbReference type="EMBL" id="NKY35900.1"/>
    </source>
</evidence>
<dbReference type="Proteomes" id="UP000565715">
    <property type="component" value="Unassembled WGS sequence"/>
</dbReference>
<feature type="domain" description="Cupin type-2" evidence="1">
    <location>
        <begin position="45"/>
        <end position="105"/>
    </location>
</feature>
<keyword evidence="3" id="KW-1185">Reference proteome</keyword>
<dbReference type="RefSeq" id="WP_068045569.1">
    <property type="nucleotide sequence ID" value="NZ_JAAXOO010000006.1"/>
</dbReference>
<organism evidence="2 3">
    <name type="scientific">Nocardia speluncae</name>
    <dbReference type="NCBI Taxonomy" id="419477"/>
    <lineage>
        <taxon>Bacteria</taxon>
        <taxon>Bacillati</taxon>
        <taxon>Actinomycetota</taxon>
        <taxon>Actinomycetes</taxon>
        <taxon>Mycobacteriales</taxon>
        <taxon>Nocardiaceae</taxon>
        <taxon>Nocardia</taxon>
    </lineage>
</organism>
<dbReference type="AlphaFoldDB" id="A0A846XMP2"/>
<gene>
    <name evidence="2" type="ORF">HGA13_22910</name>
</gene>
<dbReference type="InterPro" id="IPR013096">
    <property type="entry name" value="Cupin_2"/>
</dbReference>
<comment type="caution">
    <text evidence="2">The sequence shown here is derived from an EMBL/GenBank/DDBJ whole genome shotgun (WGS) entry which is preliminary data.</text>
</comment>
<evidence type="ECO:0000259" key="1">
    <source>
        <dbReference type="Pfam" id="PF07883"/>
    </source>
</evidence>
<name>A0A846XMP2_9NOCA</name>
<dbReference type="InterPro" id="IPR053146">
    <property type="entry name" value="QDO-like"/>
</dbReference>
<dbReference type="SUPFAM" id="SSF51182">
    <property type="entry name" value="RmlC-like cupins"/>
    <property type="match status" value="1"/>
</dbReference>
<dbReference type="PANTHER" id="PTHR36440:SF1">
    <property type="entry name" value="PUTATIVE (AFU_ORTHOLOGUE AFUA_8G07350)-RELATED"/>
    <property type="match status" value="1"/>
</dbReference>
<reference evidence="2 3" key="1">
    <citation type="submission" date="2020-04" db="EMBL/GenBank/DDBJ databases">
        <title>MicrobeNet Type strains.</title>
        <authorList>
            <person name="Nicholson A.C."/>
        </authorList>
    </citation>
    <scope>NUCLEOTIDE SEQUENCE [LARGE SCALE GENOMIC DNA]</scope>
    <source>
        <strain evidence="2 3">DSM 45078</strain>
    </source>
</reference>
<proteinExistence type="predicted"/>
<protein>
    <submittedName>
        <fullName evidence="2">Cupin domain-containing protein</fullName>
    </submittedName>
</protein>
<dbReference type="InterPro" id="IPR011051">
    <property type="entry name" value="RmlC_Cupin_sf"/>
</dbReference>
<dbReference type="Gene3D" id="2.60.120.10">
    <property type="entry name" value="Jelly Rolls"/>
    <property type="match status" value="1"/>
</dbReference>
<sequence length="162" mass="17569">MSQPFQATDDVGRAVWHLGALMQLRLTGEQTDGRFALTEHRCRRGTAAPLHRHALQDETFIVLKGELAIHIDGRDFRAGPGSITFAPRGLPHFYQAESEECRFLALIMPAGFEQWFVETGEPAGDLSLPPIPDSPPDVGALIAAAARYGVEILGPPPNMTAG</sequence>